<accession>A0A2T0WCS9</accession>
<protein>
    <submittedName>
        <fullName evidence="1">Uncharacterized protein</fullName>
    </submittedName>
</protein>
<keyword evidence="2" id="KW-1185">Reference proteome</keyword>
<gene>
    <name evidence="1" type="ORF">CLV74_1253</name>
</gene>
<reference evidence="1 2" key="1">
    <citation type="submission" date="2018-03" db="EMBL/GenBank/DDBJ databases">
        <title>Genomic Encyclopedia of Archaeal and Bacterial Type Strains, Phase II (KMG-II): from individual species to whole genera.</title>
        <authorList>
            <person name="Goeker M."/>
        </authorList>
    </citation>
    <scope>NUCLEOTIDE SEQUENCE [LARGE SCALE GENOMIC DNA]</scope>
    <source>
        <strain evidence="1 2">DSM 100212</strain>
    </source>
</reference>
<dbReference type="EMBL" id="PVTQ01000025">
    <property type="protein sequence ID" value="PRY84334.1"/>
    <property type="molecule type" value="Genomic_DNA"/>
</dbReference>
<sequence>MPKGNTPAPDYIILPESGLRLYLPRRSSHVPAEEWIPYTGPIPKDWHTIAEAKGFTIHSRIRDKFHLCLQCQTCGALTAQKVYTLRTAQPACVACQCQAREALAQAAGLSFLHRDPSNRHYGIFRAPCGHKISRQFTFLERIAAGEVAHRCEYCLEDRDRAEAQSIGWNLLSRDPDDANYRIYQHGCGHVQRVARANMHWGQVDCAGCGQSWTSRPSNIYLLQLTWPDQDHPWIKLGFSNHPEKRFRHQLGLSEDVDVELLRNVPFETGHEACFVEKKLHATLREAHPDQVVPRQELEDRINVVSEVYRPDRLQTILTLFDRVVTKEAS</sequence>
<dbReference type="AlphaFoldDB" id="A0A2T0WCS9"/>
<evidence type="ECO:0000313" key="1">
    <source>
        <dbReference type="EMBL" id="PRY84334.1"/>
    </source>
</evidence>
<dbReference type="Proteomes" id="UP000238392">
    <property type="component" value="Unassembled WGS sequence"/>
</dbReference>
<organism evidence="1 2">
    <name type="scientific">Donghicola tyrosinivorans</name>
    <dbReference type="NCBI Taxonomy" id="1652492"/>
    <lineage>
        <taxon>Bacteria</taxon>
        <taxon>Pseudomonadati</taxon>
        <taxon>Pseudomonadota</taxon>
        <taxon>Alphaproteobacteria</taxon>
        <taxon>Rhodobacterales</taxon>
        <taxon>Roseobacteraceae</taxon>
        <taxon>Donghicola</taxon>
    </lineage>
</organism>
<proteinExistence type="predicted"/>
<name>A0A2T0WCS9_9RHOB</name>
<dbReference type="RefSeq" id="WP_170108120.1">
    <property type="nucleotide sequence ID" value="NZ_PVTQ01000025.1"/>
</dbReference>
<evidence type="ECO:0000313" key="2">
    <source>
        <dbReference type="Proteomes" id="UP000238392"/>
    </source>
</evidence>
<comment type="caution">
    <text evidence="1">The sequence shown here is derived from an EMBL/GenBank/DDBJ whole genome shotgun (WGS) entry which is preliminary data.</text>
</comment>